<accession>A0ABU7YVG8</accession>
<feature type="transmembrane region" description="Helical" evidence="5">
    <location>
        <begin position="66"/>
        <end position="89"/>
    </location>
</feature>
<feature type="transmembrane region" description="Helical" evidence="5">
    <location>
        <begin position="168"/>
        <end position="186"/>
    </location>
</feature>
<feature type="transmembrane region" description="Helical" evidence="5">
    <location>
        <begin position="288"/>
        <end position="311"/>
    </location>
</feature>
<dbReference type="RefSeq" id="WP_332614452.1">
    <property type="nucleotide sequence ID" value="NZ_JAXGFP010000001.1"/>
</dbReference>
<dbReference type="Pfam" id="PF01699">
    <property type="entry name" value="Na_Ca_ex"/>
    <property type="match status" value="2"/>
</dbReference>
<feature type="domain" description="Sodium/calcium exchanger membrane region" evidence="6">
    <location>
        <begin position="221"/>
        <end position="363"/>
    </location>
</feature>
<feature type="transmembrane region" description="Helical" evidence="5">
    <location>
        <begin position="12"/>
        <end position="30"/>
    </location>
</feature>
<keyword evidence="4 5" id="KW-0472">Membrane</keyword>
<dbReference type="InterPro" id="IPR004837">
    <property type="entry name" value="NaCa_Exmemb"/>
</dbReference>
<sequence length="365" mass="37790">MTIPEINHNPAWTLAVPLASVLILLLSWLAPGLPGLVPLLVVGLGGSVIASVHHAEVIAHRVGEPFGTIVLALAVTVIEVALIVSMMLSGGEATSALARDTVFAAVMIILNGIIGLSLLAGGRRHHEQGFGLKGVSAGLATLTVIVMFTLVLPNYATSVSGPAFTSSQLIFIAIATLVLFGGFTFIQTVRHREYFLPADDDGGGNPDEHAEPPTNREALASLGMLLVALVAVVLSAKGISPSIEYLLDVLGAPAATLGILIAGIVLLPEGVAAVRAAIHNRLQTSLNLAIGSAIASIGLTVPTVAVLSLAMGWPLVLGLDDKSMLLLVMTLFVASLSLRTGRTNILLGLVHLVMFAAYLFLSFVP</sequence>
<dbReference type="PANTHER" id="PTHR37958:SF1">
    <property type="entry name" value="SODIUM-POTASSIUM_PROTON ANTIPORTER CHAA"/>
    <property type="match status" value="1"/>
</dbReference>
<feature type="transmembrane region" description="Helical" evidence="5">
    <location>
        <begin position="134"/>
        <end position="156"/>
    </location>
</feature>
<evidence type="ECO:0000256" key="4">
    <source>
        <dbReference type="ARBA" id="ARBA00023136"/>
    </source>
</evidence>
<dbReference type="Proteomes" id="UP001355056">
    <property type="component" value="Unassembled WGS sequence"/>
</dbReference>
<comment type="subcellular location">
    <subcellularLocation>
        <location evidence="1">Membrane</location>
        <topology evidence="1">Multi-pass membrane protein</topology>
    </subcellularLocation>
</comment>
<evidence type="ECO:0000256" key="1">
    <source>
        <dbReference type="ARBA" id="ARBA00004141"/>
    </source>
</evidence>
<reference evidence="7 8" key="1">
    <citation type="journal article" date="2016" name="Int. J. Syst. Evol. Microbiol.">
        <title>Lysobacter erysipheiresistens sp. nov., an antagonist of powdery mildew, isolated from tobacco-cultivated soil.</title>
        <authorList>
            <person name="Xie B."/>
            <person name="Li T."/>
            <person name="Lin X."/>
            <person name="Wang C.J."/>
            <person name="Chen Y.J."/>
            <person name="Liu W.J."/>
            <person name="Zhao Z.W."/>
        </authorList>
    </citation>
    <scope>NUCLEOTIDE SEQUENCE [LARGE SCALE GENOMIC DNA]</scope>
    <source>
        <strain evidence="7 8">RS-LYSO-3</strain>
    </source>
</reference>
<feature type="transmembrane region" description="Helical" evidence="5">
    <location>
        <begin position="36"/>
        <end position="54"/>
    </location>
</feature>
<keyword evidence="2 5" id="KW-0812">Transmembrane</keyword>
<feature type="transmembrane region" description="Helical" evidence="5">
    <location>
        <begin position="218"/>
        <end position="239"/>
    </location>
</feature>
<evidence type="ECO:0000256" key="2">
    <source>
        <dbReference type="ARBA" id="ARBA00022692"/>
    </source>
</evidence>
<gene>
    <name evidence="7" type="ORF">SNE34_02735</name>
</gene>
<evidence type="ECO:0000313" key="8">
    <source>
        <dbReference type="Proteomes" id="UP001355056"/>
    </source>
</evidence>
<feature type="transmembrane region" description="Helical" evidence="5">
    <location>
        <begin position="323"/>
        <end position="338"/>
    </location>
</feature>
<protein>
    <submittedName>
        <fullName evidence="7">Ionic transporter y4hA</fullName>
    </submittedName>
</protein>
<dbReference type="InterPro" id="IPR052946">
    <property type="entry name" value="Alkaline_pH_Ca-Antiporter"/>
</dbReference>
<evidence type="ECO:0000259" key="6">
    <source>
        <dbReference type="Pfam" id="PF01699"/>
    </source>
</evidence>
<comment type="caution">
    <text evidence="7">The sequence shown here is derived from an EMBL/GenBank/DDBJ whole genome shotgun (WGS) entry which is preliminary data.</text>
</comment>
<feature type="transmembrane region" description="Helical" evidence="5">
    <location>
        <begin position="345"/>
        <end position="364"/>
    </location>
</feature>
<feature type="transmembrane region" description="Helical" evidence="5">
    <location>
        <begin position="245"/>
        <end position="267"/>
    </location>
</feature>
<keyword evidence="3 5" id="KW-1133">Transmembrane helix</keyword>
<feature type="transmembrane region" description="Helical" evidence="5">
    <location>
        <begin position="101"/>
        <end position="122"/>
    </location>
</feature>
<evidence type="ECO:0000256" key="3">
    <source>
        <dbReference type="ARBA" id="ARBA00022989"/>
    </source>
</evidence>
<keyword evidence="8" id="KW-1185">Reference proteome</keyword>
<dbReference type="EMBL" id="JAXGFP010000001">
    <property type="protein sequence ID" value="MEG3182926.1"/>
    <property type="molecule type" value="Genomic_DNA"/>
</dbReference>
<name>A0ABU7YVG8_9GAMM</name>
<evidence type="ECO:0000313" key="7">
    <source>
        <dbReference type="EMBL" id="MEG3182926.1"/>
    </source>
</evidence>
<feature type="domain" description="Sodium/calcium exchanger membrane region" evidence="6">
    <location>
        <begin position="41"/>
        <end position="188"/>
    </location>
</feature>
<organism evidence="7 8">
    <name type="scientific">Novilysobacter erysipheiresistens</name>
    <dbReference type="NCBI Taxonomy" id="1749332"/>
    <lineage>
        <taxon>Bacteria</taxon>
        <taxon>Pseudomonadati</taxon>
        <taxon>Pseudomonadota</taxon>
        <taxon>Gammaproteobacteria</taxon>
        <taxon>Lysobacterales</taxon>
        <taxon>Lysobacteraceae</taxon>
        <taxon>Novilysobacter</taxon>
    </lineage>
</organism>
<dbReference type="PANTHER" id="PTHR37958">
    <property type="entry name" value="SODIUM-POTASSIUM/PROTON ANTIPORTER CHAA"/>
    <property type="match status" value="1"/>
</dbReference>
<proteinExistence type="predicted"/>
<evidence type="ECO:0000256" key="5">
    <source>
        <dbReference type="SAM" id="Phobius"/>
    </source>
</evidence>